<name>A0A517Z4L4_9PLAN</name>
<sequence>MTMDKSLKRKGRLSRSRNVLKRGERIAQLKYEDRWNDSMGAYGLPKVRVIQVVTGKKKKKKSAEEDDDKK</sequence>
<dbReference type="AlphaFoldDB" id="A0A517Z4L4"/>
<dbReference type="Proteomes" id="UP000320496">
    <property type="component" value="Chromosome"/>
</dbReference>
<dbReference type="EMBL" id="CP036275">
    <property type="protein sequence ID" value="QDU37426.1"/>
    <property type="molecule type" value="Genomic_DNA"/>
</dbReference>
<evidence type="ECO:0008006" key="3">
    <source>
        <dbReference type="Google" id="ProtNLM"/>
    </source>
</evidence>
<evidence type="ECO:0000313" key="2">
    <source>
        <dbReference type="Proteomes" id="UP000320496"/>
    </source>
</evidence>
<evidence type="ECO:0000313" key="1">
    <source>
        <dbReference type="EMBL" id="QDU37426.1"/>
    </source>
</evidence>
<organism evidence="1 2">
    <name type="scientific">Maioricimonas rarisocia</name>
    <dbReference type="NCBI Taxonomy" id="2528026"/>
    <lineage>
        <taxon>Bacteria</taxon>
        <taxon>Pseudomonadati</taxon>
        <taxon>Planctomycetota</taxon>
        <taxon>Planctomycetia</taxon>
        <taxon>Planctomycetales</taxon>
        <taxon>Planctomycetaceae</taxon>
        <taxon>Maioricimonas</taxon>
    </lineage>
</organism>
<dbReference type="InterPro" id="IPR026405">
    <property type="entry name" value="Chlam/Ver/Plancto_rRNA"/>
</dbReference>
<dbReference type="KEGG" id="mri:Mal4_17380"/>
<dbReference type="OrthoDB" id="291303at2"/>
<proteinExistence type="predicted"/>
<dbReference type="RefSeq" id="WP_145368246.1">
    <property type="nucleotide sequence ID" value="NZ_CP036275.1"/>
</dbReference>
<accession>A0A517Z4L4</accession>
<gene>
    <name evidence="1" type="ORF">Mal4_17380</name>
</gene>
<dbReference type="NCBIfam" id="TIGR04137">
    <property type="entry name" value="Chlam_Ver_rRNA"/>
    <property type="match status" value="1"/>
</dbReference>
<protein>
    <recommendedName>
        <fullName evidence="3">Small basic protein</fullName>
    </recommendedName>
</protein>
<keyword evidence="2" id="KW-1185">Reference proteome</keyword>
<reference evidence="1 2" key="1">
    <citation type="submission" date="2019-02" db="EMBL/GenBank/DDBJ databases">
        <title>Deep-cultivation of Planctomycetes and their phenomic and genomic characterization uncovers novel biology.</title>
        <authorList>
            <person name="Wiegand S."/>
            <person name="Jogler M."/>
            <person name="Boedeker C."/>
            <person name="Pinto D."/>
            <person name="Vollmers J."/>
            <person name="Rivas-Marin E."/>
            <person name="Kohn T."/>
            <person name="Peeters S.H."/>
            <person name="Heuer A."/>
            <person name="Rast P."/>
            <person name="Oberbeckmann S."/>
            <person name="Bunk B."/>
            <person name="Jeske O."/>
            <person name="Meyerdierks A."/>
            <person name="Storesund J.E."/>
            <person name="Kallscheuer N."/>
            <person name="Luecker S."/>
            <person name="Lage O.M."/>
            <person name="Pohl T."/>
            <person name="Merkel B.J."/>
            <person name="Hornburger P."/>
            <person name="Mueller R.-W."/>
            <person name="Bruemmer F."/>
            <person name="Labrenz M."/>
            <person name="Spormann A.M."/>
            <person name="Op den Camp H."/>
            <person name="Overmann J."/>
            <person name="Amann R."/>
            <person name="Jetten M.S.M."/>
            <person name="Mascher T."/>
            <person name="Medema M.H."/>
            <person name="Devos D.P."/>
            <person name="Kaster A.-K."/>
            <person name="Ovreas L."/>
            <person name="Rohde M."/>
            <person name="Galperin M.Y."/>
            <person name="Jogler C."/>
        </authorList>
    </citation>
    <scope>NUCLEOTIDE SEQUENCE [LARGE SCALE GENOMIC DNA]</scope>
    <source>
        <strain evidence="1 2">Mal4</strain>
    </source>
</reference>